<dbReference type="Proteomes" id="UP000655225">
    <property type="component" value="Unassembled WGS sequence"/>
</dbReference>
<dbReference type="PANTHER" id="PTHR33103:SF27">
    <property type="entry name" value="OS04G0594700 PROTEIN"/>
    <property type="match status" value="1"/>
</dbReference>
<dbReference type="EMBL" id="JABCRI010000013">
    <property type="protein sequence ID" value="KAF8394966.1"/>
    <property type="molecule type" value="Genomic_DNA"/>
</dbReference>
<keyword evidence="2" id="KW-1185">Reference proteome</keyword>
<proteinExistence type="predicted"/>
<dbReference type="Pfam" id="PF05056">
    <property type="entry name" value="DUF674"/>
    <property type="match status" value="1"/>
</dbReference>
<accession>A0A835D9I5</accession>
<name>A0A835D9I5_TETSI</name>
<organism evidence="1 2">
    <name type="scientific">Tetracentron sinense</name>
    <name type="common">Spur-leaf</name>
    <dbReference type="NCBI Taxonomy" id="13715"/>
    <lineage>
        <taxon>Eukaryota</taxon>
        <taxon>Viridiplantae</taxon>
        <taxon>Streptophyta</taxon>
        <taxon>Embryophyta</taxon>
        <taxon>Tracheophyta</taxon>
        <taxon>Spermatophyta</taxon>
        <taxon>Magnoliopsida</taxon>
        <taxon>Trochodendrales</taxon>
        <taxon>Trochodendraceae</taxon>
        <taxon>Tetracentron</taxon>
    </lineage>
</organism>
<comment type="caution">
    <text evidence="1">The sequence shown here is derived from an EMBL/GenBank/DDBJ whole genome shotgun (WGS) entry which is preliminary data.</text>
</comment>
<dbReference type="PANTHER" id="PTHR33103">
    <property type="entry name" value="OS01G0153900 PROTEIN"/>
    <property type="match status" value="1"/>
</dbReference>
<dbReference type="AlphaFoldDB" id="A0A835D9I5"/>
<dbReference type="OrthoDB" id="1277335at2759"/>
<evidence type="ECO:0000313" key="2">
    <source>
        <dbReference type="Proteomes" id="UP000655225"/>
    </source>
</evidence>
<sequence length="112" mass="12730">MADIQLQSMSFKVLVDKEKNRVVFAESDKNFVNVLFRFLTMPIGTIIRLTRSQPYAVEIGSKPIEGFSVLQIGLDRCFQLQPQPTEAKAGRLRLSRSFDSSNWKSCEVFGLI</sequence>
<dbReference type="InterPro" id="IPR007750">
    <property type="entry name" value="DUF674"/>
</dbReference>
<protein>
    <submittedName>
        <fullName evidence="1">Uncharacterized protein</fullName>
    </submittedName>
</protein>
<gene>
    <name evidence="1" type="ORF">HHK36_018905</name>
</gene>
<evidence type="ECO:0000313" key="1">
    <source>
        <dbReference type="EMBL" id="KAF8394966.1"/>
    </source>
</evidence>
<reference evidence="1 2" key="1">
    <citation type="submission" date="2020-04" db="EMBL/GenBank/DDBJ databases">
        <title>Plant Genome Project.</title>
        <authorList>
            <person name="Zhang R.-G."/>
        </authorList>
    </citation>
    <scope>NUCLEOTIDE SEQUENCE [LARGE SCALE GENOMIC DNA]</scope>
    <source>
        <strain evidence="1">YNK0</strain>
        <tissue evidence="1">Leaf</tissue>
    </source>
</reference>